<comment type="caution">
    <text evidence="9">The sequence shown here is derived from an EMBL/GenBank/DDBJ whole genome shotgun (WGS) entry which is preliminary data.</text>
</comment>
<dbReference type="InterPro" id="IPR003362">
    <property type="entry name" value="Bact_transf"/>
</dbReference>
<keyword evidence="10" id="KW-1185">Reference proteome</keyword>
<sequence length="495" mass="53394">MTSVLPGTSKANTSFHDNPALQLSKNTLGWEQRYQRSVIVSDICAVAAVSTLVAVGVAVSGSAQYTPPTLTLLGVGSGSVAAMVLPLCRAWDVRVLGQGPEEFRRVGRAAVIAMLALSVIALALRLDEVRPWVFVGMPALAVAAVSQRYLLRKMLHARRRDGSCLLPVLAAGTVDAVHDLIKRTRADSHLGWRVEAVCTPDGLGLGQVAEVDGVPVVGNLDELVERARLGGYRVVAVAPAPEWTPHRVQRLAWDLEGSTAELVVTPALMEVAGPRLHVAPVFGLTMLWVSAPTFSGIPRLIKSVMDRIGALVLTVLLAPVLLLIAAAIKLGDGGPVFYRQYRVGRGGQAFPMLKFRSMVVDAHRLKHTLAGVNQGSGPLFKMRRDPRVTRVGAVLRRYSLDELPQVLNVLFGSMSLVGPRPPLAEEVASYGQDARRKLLVKPGMTGLWQVSGRSDLSWEESVRIDLRYVESWSLSMDLVILWKTVSAVVGGKGAY</sequence>
<proteinExistence type="inferred from homology"/>
<evidence type="ECO:0000256" key="6">
    <source>
        <dbReference type="ARBA" id="ARBA00023136"/>
    </source>
</evidence>
<name>A0ABV6A7J7_9PSEU</name>
<evidence type="ECO:0000259" key="8">
    <source>
        <dbReference type="Pfam" id="PF02397"/>
    </source>
</evidence>
<dbReference type="RefSeq" id="WP_377861669.1">
    <property type="nucleotide sequence ID" value="NZ_JBHLZU010000033.1"/>
</dbReference>
<evidence type="ECO:0000313" key="9">
    <source>
        <dbReference type="EMBL" id="MFB9909158.1"/>
    </source>
</evidence>
<dbReference type="PANTHER" id="PTHR30576:SF10">
    <property type="entry name" value="SLL5057 PROTEIN"/>
    <property type="match status" value="1"/>
</dbReference>
<gene>
    <name evidence="9" type="ORF">ACFFQA_34915</name>
</gene>
<feature type="transmembrane region" description="Helical" evidence="7">
    <location>
        <begin position="308"/>
        <end position="328"/>
    </location>
</feature>
<evidence type="ECO:0000256" key="2">
    <source>
        <dbReference type="ARBA" id="ARBA00006464"/>
    </source>
</evidence>
<keyword evidence="3 9" id="KW-0808">Transferase</keyword>
<comment type="subcellular location">
    <subcellularLocation>
        <location evidence="1">Membrane</location>
        <topology evidence="1">Multi-pass membrane protein</topology>
    </subcellularLocation>
</comment>
<feature type="transmembrane region" description="Helical" evidence="7">
    <location>
        <begin position="132"/>
        <end position="151"/>
    </location>
</feature>
<dbReference type="PANTHER" id="PTHR30576">
    <property type="entry name" value="COLANIC BIOSYNTHESIS UDP-GLUCOSE LIPID CARRIER TRANSFERASE"/>
    <property type="match status" value="1"/>
</dbReference>
<dbReference type="NCBIfam" id="TIGR03025">
    <property type="entry name" value="EPS_sugtrans"/>
    <property type="match status" value="1"/>
</dbReference>
<dbReference type="GO" id="GO:0016740">
    <property type="term" value="F:transferase activity"/>
    <property type="evidence" value="ECO:0007669"/>
    <property type="project" value="UniProtKB-KW"/>
</dbReference>
<keyword evidence="6 7" id="KW-0472">Membrane</keyword>
<feature type="transmembrane region" description="Helical" evidence="7">
    <location>
        <begin position="43"/>
        <end position="63"/>
    </location>
</feature>
<evidence type="ECO:0000256" key="3">
    <source>
        <dbReference type="ARBA" id="ARBA00022679"/>
    </source>
</evidence>
<accession>A0ABV6A7J7</accession>
<dbReference type="EMBL" id="JBHLZU010000033">
    <property type="protein sequence ID" value="MFB9909158.1"/>
    <property type="molecule type" value="Genomic_DNA"/>
</dbReference>
<organism evidence="9 10">
    <name type="scientific">Allokutzneria oryzae</name>
    <dbReference type="NCBI Taxonomy" id="1378989"/>
    <lineage>
        <taxon>Bacteria</taxon>
        <taxon>Bacillati</taxon>
        <taxon>Actinomycetota</taxon>
        <taxon>Actinomycetes</taxon>
        <taxon>Pseudonocardiales</taxon>
        <taxon>Pseudonocardiaceae</taxon>
        <taxon>Allokutzneria</taxon>
    </lineage>
</organism>
<feature type="domain" description="Bacterial sugar transferase" evidence="8">
    <location>
        <begin position="302"/>
        <end position="489"/>
    </location>
</feature>
<evidence type="ECO:0000256" key="7">
    <source>
        <dbReference type="SAM" id="Phobius"/>
    </source>
</evidence>
<evidence type="ECO:0000256" key="5">
    <source>
        <dbReference type="ARBA" id="ARBA00022989"/>
    </source>
</evidence>
<reference evidence="9 10" key="1">
    <citation type="submission" date="2024-09" db="EMBL/GenBank/DDBJ databases">
        <authorList>
            <person name="Sun Q."/>
            <person name="Mori K."/>
        </authorList>
    </citation>
    <scope>NUCLEOTIDE SEQUENCE [LARGE SCALE GENOMIC DNA]</scope>
    <source>
        <strain evidence="9 10">TBRC 7907</strain>
    </source>
</reference>
<dbReference type="EC" id="2.7.8.-" evidence="9"/>
<evidence type="ECO:0000256" key="1">
    <source>
        <dbReference type="ARBA" id="ARBA00004141"/>
    </source>
</evidence>
<feature type="transmembrane region" description="Helical" evidence="7">
    <location>
        <begin position="69"/>
        <end position="88"/>
    </location>
</feature>
<comment type="similarity">
    <text evidence="2">Belongs to the bacterial sugar transferase family.</text>
</comment>
<feature type="transmembrane region" description="Helical" evidence="7">
    <location>
        <begin position="109"/>
        <end position="126"/>
    </location>
</feature>
<protein>
    <submittedName>
        <fullName evidence="9">Sugar transferase</fullName>
        <ecNumber evidence="9">2.7.8.-</ecNumber>
    </submittedName>
</protein>
<keyword evidence="5 7" id="KW-1133">Transmembrane helix</keyword>
<keyword evidence="4 7" id="KW-0812">Transmembrane</keyword>
<evidence type="ECO:0000256" key="4">
    <source>
        <dbReference type="ARBA" id="ARBA00022692"/>
    </source>
</evidence>
<dbReference type="Proteomes" id="UP001589693">
    <property type="component" value="Unassembled WGS sequence"/>
</dbReference>
<evidence type="ECO:0000313" key="10">
    <source>
        <dbReference type="Proteomes" id="UP001589693"/>
    </source>
</evidence>
<dbReference type="InterPro" id="IPR017475">
    <property type="entry name" value="EPS_sugar_tfrase"/>
</dbReference>
<dbReference type="Pfam" id="PF02397">
    <property type="entry name" value="Bac_transf"/>
    <property type="match status" value="1"/>
</dbReference>